<dbReference type="PANTHER" id="PTHR13856">
    <property type="entry name" value="VHS DOMAIN CONTAINING PROTEIN FAMILY"/>
    <property type="match status" value="1"/>
</dbReference>
<dbReference type="GO" id="GO:0007165">
    <property type="term" value="P:signal transduction"/>
    <property type="evidence" value="ECO:0007669"/>
    <property type="project" value="TreeGrafter"/>
</dbReference>
<proteinExistence type="inferred from homology"/>
<comment type="caution">
    <text evidence="7">The sequence shown here is derived from an EMBL/GenBank/DDBJ whole genome shotgun (WGS) entry which is preliminary data.</text>
</comment>
<dbReference type="Pfam" id="PF00790">
    <property type="entry name" value="VHS"/>
    <property type="match status" value="1"/>
</dbReference>
<dbReference type="GO" id="GO:0016020">
    <property type="term" value="C:membrane"/>
    <property type="evidence" value="ECO:0007669"/>
    <property type="project" value="TreeGrafter"/>
</dbReference>
<feature type="region of interest" description="Disordered" evidence="4">
    <location>
        <begin position="1"/>
        <end position="22"/>
    </location>
</feature>
<keyword evidence="2" id="KW-0813">Transport</keyword>
<dbReference type="Pfam" id="PF03127">
    <property type="entry name" value="GAT"/>
    <property type="match status" value="1"/>
</dbReference>
<dbReference type="GO" id="GO:0030276">
    <property type="term" value="F:clathrin binding"/>
    <property type="evidence" value="ECO:0007669"/>
    <property type="project" value="TreeGrafter"/>
</dbReference>
<dbReference type="PANTHER" id="PTHR13856:SF137">
    <property type="entry name" value="GH05942P"/>
    <property type="match status" value="1"/>
</dbReference>
<dbReference type="Proteomes" id="UP001152747">
    <property type="component" value="Unassembled WGS sequence"/>
</dbReference>
<dbReference type="CDD" id="cd14233">
    <property type="entry name" value="GAT_TOM1_like"/>
    <property type="match status" value="1"/>
</dbReference>
<name>A0A9P1NBY7_9PELO</name>
<keyword evidence="3" id="KW-0653">Protein transport</keyword>
<sequence length="421" mass="46815">MSQNRRMSNVGEQMSKAAESARETVAKVGESVTDFFQGNPFTTPVGKKIELATDAKLLATENWGLNMEICDFINSHEDGPRDAIRAIKKRLHSSMSKNNAIVMYTLTVLETAVKNCDGQFHELVCNKDFILDFVRLVGPKYDAPPIVQERVLGLVQAWADAFKNDPRLNGVVQVYEDLKAKGVEFPAADLDSLAPIKTPKRTVFTQPSPSIYEPPPVTTPSTYDVLTIREQGQEPIVATAEQLTKLRSDLDVVNQNIKVFRETLTGIVPRQETAEELQLLTDLHTTCKQMQARILDLIKYVSNEEVTYELLMVNDSFNSVFEKYDRFIANRENPSQNLIDIGEDQPLAQQLAQMKVTAASAANGATSSATQDAYKANAEPQTDVGLATAVNNKIPSETEAAEMEQWLETQKETKPSENDKL</sequence>
<dbReference type="Gene3D" id="1.20.58.160">
    <property type="match status" value="1"/>
</dbReference>
<comment type="similarity">
    <text evidence="1">Belongs to the TOM1 family.</text>
</comment>
<accession>A0A9P1NBY7</accession>
<feature type="domain" description="VHS" evidence="5">
    <location>
        <begin position="53"/>
        <end position="186"/>
    </location>
</feature>
<evidence type="ECO:0000313" key="7">
    <source>
        <dbReference type="EMBL" id="CAI5455907.1"/>
    </source>
</evidence>
<dbReference type="PROSITE" id="PS50179">
    <property type="entry name" value="VHS"/>
    <property type="match status" value="1"/>
</dbReference>
<dbReference type="Gene3D" id="1.25.40.90">
    <property type="match status" value="1"/>
</dbReference>
<dbReference type="OrthoDB" id="2018246at2759"/>
<dbReference type="PROSITE" id="PS50909">
    <property type="entry name" value="GAT"/>
    <property type="match status" value="1"/>
</dbReference>
<dbReference type="GO" id="GO:0035091">
    <property type="term" value="F:phosphatidylinositol binding"/>
    <property type="evidence" value="ECO:0007669"/>
    <property type="project" value="InterPro"/>
</dbReference>
<evidence type="ECO:0000256" key="2">
    <source>
        <dbReference type="ARBA" id="ARBA00022448"/>
    </source>
</evidence>
<dbReference type="GO" id="GO:0005768">
    <property type="term" value="C:endosome"/>
    <property type="evidence" value="ECO:0007669"/>
    <property type="project" value="TreeGrafter"/>
</dbReference>
<gene>
    <name evidence="7" type="ORF">CAMP_LOCUS18544</name>
</gene>
<dbReference type="InterPro" id="IPR004152">
    <property type="entry name" value="GAT_dom"/>
</dbReference>
<keyword evidence="8" id="KW-1185">Reference proteome</keyword>
<dbReference type="GO" id="GO:0015031">
    <property type="term" value="P:protein transport"/>
    <property type="evidence" value="ECO:0007669"/>
    <property type="project" value="UniProtKB-KW"/>
</dbReference>
<dbReference type="InterPro" id="IPR014645">
    <property type="entry name" value="TOM1"/>
</dbReference>
<dbReference type="SMART" id="SM00288">
    <property type="entry name" value="VHS"/>
    <property type="match status" value="1"/>
</dbReference>
<evidence type="ECO:0000313" key="8">
    <source>
        <dbReference type="Proteomes" id="UP001152747"/>
    </source>
</evidence>
<evidence type="ECO:0000256" key="3">
    <source>
        <dbReference type="ARBA" id="ARBA00022927"/>
    </source>
</evidence>
<evidence type="ECO:0000256" key="1">
    <source>
        <dbReference type="ARBA" id="ARBA00007708"/>
    </source>
</evidence>
<dbReference type="SUPFAM" id="SSF48464">
    <property type="entry name" value="ENTH/VHS domain"/>
    <property type="match status" value="1"/>
</dbReference>
<dbReference type="InterPro" id="IPR038425">
    <property type="entry name" value="GAT_sf"/>
</dbReference>
<feature type="compositionally biased region" description="Polar residues" evidence="4">
    <location>
        <begin position="1"/>
        <end position="12"/>
    </location>
</feature>
<feature type="domain" description="GAT" evidence="6">
    <location>
        <begin position="241"/>
        <end position="329"/>
    </location>
</feature>
<dbReference type="GO" id="GO:0043130">
    <property type="term" value="F:ubiquitin binding"/>
    <property type="evidence" value="ECO:0007669"/>
    <property type="project" value="InterPro"/>
</dbReference>
<organism evidence="7 8">
    <name type="scientific">Caenorhabditis angaria</name>
    <dbReference type="NCBI Taxonomy" id="860376"/>
    <lineage>
        <taxon>Eukaryota</taxon>
        <taxon>Metazoa</taxon>
        <taxon>Ecdysozoa</taxon>
        <taxon>Nematoda</taxon>
        <taxon>Chromadorea</taxon>
        <taxon>Rhabditida</taxon>
        <taxon>Rhabditina</taxon>
        <taxon>Rhabditomorpha</taxon>
        <taxon>Rhabditoidea</taxon>
        <taxon>Rhabditidae</taxon>
        <taxon>Peloderinae</taxon>
        <taxon>Caenorhabditis</taxon>
    </lineage>
</organism>
<dbReference type="AlphaFoldDB" id="A0A9P1NBY7"/>
<evidence type="ECO:0000259" key="6">
    <source>
        <dbReference type="PROSITE" id="PS50909"/>
    </source>
</evidence>
<evidence type="ECO:0000259" key="5">
    <source>
        <dbReference type="PROSITE" id="PS50179"/>
    </source>
</evidence>
<dbReference type="SUPFAM" id="SSF89009">
    <property type="entry name" value="GAT-like domain"/>
    <property type="match status" value="1"/>
</dbReference>
<protein>
    <submittedName>
        <fullName evidence="7">Uncharacterized protein</fullName>
    </submittedName>
</protein>
<dbReference type="InterPro" id="IPR008942">
    <property type="entry name" value="ENTH_VHS"/>
</dbReference>
<dbReference type="PIRSF" id="PIRSF036948">
    <property type="entry name" value="TOM1"/>
    <property type="match status" value="1"/>
</dbReference>
<dbReference type="CDD" id="cd03565">
    <property type="entry name" value="VHS_Tom1_like"/>
    <property type="match status" value="1"/>
</dbReference>
<dbReference type="EMBL" id="CANHGI010000006">
    <property type="protein sequence ID" value="CAI5455907.1"/>
    <property type="molecule type" value="Genomic_DNA"/>
</dbReference>
<evidence type="ECO:0000256" key="4">
    <source>
        <dbReference type="SAM" id="MobiDB-lite"/>
    </source>
</evidence>
<reference evidence="7" key="1">
    <citation type="submission" date="2022-11" db="EMBL/GenBank/DDBJ databases">
        <authorList>
            <person name="Kikuchi T."/>
        </authorList>
    </citation>
    <scope>NUCLEOTIDE SEQUENCE</scope>
    <source>
        <strain evidence="7">PS1010</strain>
    </source>
</reference>
<dbReference type="InterPro" id="IPR002014">
    <property type="entry name" value="VHS_dom"/>
</dbReference>